<dbReference type="Gene3D" id="2.60.120.260">
    <property type="entry name" value="Galactose-binding domain-like"/>
    <property type="match status" value="1"/>
</dbReference>
<accession>A0A221P728</accession>
<feature type="chain" id="PRO_5012623531" description="Phosphoesterase" evidence="3">
    <location>
        <begin position="35"/>
        <end position="607"/>
    </location>
</feature>
<evidence type="ECO:0000256" key="3">
    <source>
        <dbReference type="SAM" id="SignalP"/>
    </source>
</evidence>
<gene>
    <name evidence="4" type="ORF">LK07_32385</name>
</gene>
<evidence type="ECO:0000256" key="2">
    <source>
        <dbReference type="ARBA" id="ARBA00023026"/>
    </source>
</evidence>
<dbReference type="Proteomes" id="UP000031501">
    <property type="component" value="Chromosome"/>
</dbReference>
<evidence type="ECO:0008006" key="6">
    <source>
        <dbReference type="Google" id="ProtNLM"/>
    </source>
</evidence>
<name>A0A221P728_9ACTN</name>
<keyword evidence="1" id="KW-0378">Hydrolase</keyword>
<protein>
    <recommendedName>
        <fullName evidence="6">Phosphoesterase</fullName>
    </recommendedName>
</protein>
<dbReference type="GO" id="GO:0009395">
    <property type="term" value="P:phospholipid catabolic process"/>
    <property type="evidence" value="ECO:0007669"/>
    <property type="project" value="TreeGrafter"/>
</dbReference>
<dbReference type="AlphaFoldDB" id="A0A221P728"/>
<dbReference type="EMBL" id="CP022433">
    <property type="protein sequence ID" value="ASN27942.1"/>
    <property type="molecule type" value="Genomic_DNA"/>
</dbReference>
<dbReference type="KEGG" id="splu:LK06_031185"/>
<dbReference type="Pfam" id="PF04185">
    <property type="entry name" value="Phosphoesterase"/>
    <property type="match status" value="1"/>
</dbReference>
<dbReference type="PANTHER" id="PTHR31956:SF8">
    <property type="entry name" value="ACID PHOSPHATASE PHOA (AFU_ORTHOLOGUE AFUA_1G03570)"/>
    <property type="match status" value="1"/>
</dbReference>
<dbReference type="InterPro" id="IPR017850">
    <property type="entry name" value="Alkaline_phosphatase_core_sf"/>
</dbReference>
<dbReference type="PANTHER" id="PTHR31956">
    <property type="entry name" value="NON-SPECIFIC PHOSPHOLIPASE C4-RELATED"/>
    <property type="match status" value="1"/>
</dbReference>
<dbReference type="STRING" id="1355015.LK06_031185"/>
<dbReference type="Gene3D" id="3.40.720.10">
    <property type="entry name" value="Alkaline Phosphatase, subunit A"/>
    <property type="match status" value="1"/>
</dbReference>
<proteinExistence type="predicted"/>
<organism evidence="4 5">
    <name type="scientific">Streptomyces pluripotens</name>
    <dbReference type="NCBI Taxonomy" id="1355015"/>
    <lineage>
        <taxon>Bacteria</taxon>
        <taxon>Bacillati</taxon>
        <taxon>Actinomycetota</taxon>
        <taxon>Actinomycetes</taxon>
        <taxon>Kitasatosporales</taxon>
        <taxon>Streptomycetaceae</taxon>
        <taxon>Streptomyces</taxon>
    </lineage>
</organism>
<sequence>MGRGTRMQLRWRSLGGLLALLGALTVSAPTTAQAAGSSGNLIVNGDAESGGYCTGDWSAATTVPGWTTEAGGINVMCHSVASFGLPNDGSTPGKAFFGPGNFGDGAMAQTVDVSSAAEAIDGGAVHYDLSGWLGGWTVYGGHVAVSLHFHDAQGRTVGANATLPTVSATDRGLATKFLSRSTTGAVPAGTRSIQVEVQFLSTSNETGYLDNLSLTLDTPVTAPAPVAPPASRVPGYDHVFMVMMENTDYSEVMNDPADTPFIHSLMGQGATLTDFHGVYHPSDENYLAVAGGDTYTKGATYWPNINSPQRNLGDTVEAAGKSWKAYEQGMGTPCNTKNDHDSYYEPDDAPFINYTDISGDAARCAAHLFDTTQLTTDLQSASTTPNFSWIAADDYYDGEASGNGSATSLRTQDGWLKQTLAPVLASPAWKQQRSLLILTWDESEGEAYNHVVTTVVGSQGTVPAGTSSSDHYDHYGIARTIEAALGLPGLTANDRYATPLNAAFAPSAATSPTLGGDLNAVTNGGNITLRYSVPSAAQVHAKNWIGIYPAGVTPGKQASLTWAYAPNASGALTFSTGKLSGAGSYDAYYLADDGYSVLAGPFSLTVG</sequence>
<evidence type="ECO:0000256" key="1">
    <source>
        <dbReference type="ARBA" id="ARBA00022801"/>
    </source>
</evidence>
<feature type="signal peptide" evidence="3">
    <location>
        <begin position="1"/>
        <end position="34"/>
    </location>
</feature>
<evidence type="ECO:0000313" key="4">
    <source>
        <dbReference type="EMBL" id="ASN27942.1"/>
    </source>
</evidence>
<keyword evidence="3" id="KW-0732">Signal</keyword>
<dbReference type="InterPro" id="IPR007312">
    <property type="entry name" value="Phosphoesterase"/>
</dbReference>
<reference evidence="4 5" key="1">
    <citation type="submission" date="2017-07" db="EMBL/GenBank/DDBJ databases">
        <title>Genome sequence of Streptomyces pluripotens MUSC 137T.</title>
        <authorList>
            <person name="Ser H.-L."/>
            <person name="Lee L.-H."/>
        </authorList>
    </citation>
    <scope>NUCLEOTIDE SEQUENCE [LARGE SCALE GENOMIC DNA]</scope>
    <source>
        <strain evidence="4 5">MUSC 137</strain>
    </source>
</reference>
<evidence type="ECO:0000313" key="5">
    <source>
        <dbReference type="Proteomes" id="UP000031501"/>
    </source>
</evidence>
<keyword evidence="5" id="KW-1185">Reference proteome</keyword>
<keyword evidence="2" id="KW-0843">Virulence</keyword>
<dbReference type="GO" id="GO:0016788">
    <property type="term" value="F:hydrolase activity, acting on ester bonds"/>
    <property type="evidence" value="ECO:0007669"/>
    <property type="project" value="InterPro"/>
</dbReference>